<dbReference type="InterPro" id="IPR013525">
    <property type="entry name" value="ABC2_TM"/>
</dbReference>
<sequence length="730" mass="81987">MKVSWNIFKMDLKNISKNWVAAILIGGLVFLPSLYAWLNIYAAWDPYARTDQLPVAVVNEDKGALVRDEQIDVGDELIKTLQDNKDMDWTFATKKEAMDGVEYGDYFAAIFIPEDFSSKLGTVISGKPQKAEIEYYVNEKLNSIAPKITEKGASVIVEKVSSRFISTVNGVVLEMFNDLGIEIEKDLPDIKKFEAYVFDIQKQLPSIHQTLEGIVGDANSAQKIIKKAQKMMPEVQQTTSEGLQTINDTISQLTVAQKRLESASPRIKADLEKVSTITKETNAFLKKVQQTELDFTEWNRVKKELDERVTGSIGKLEGLEQDLTNVKELVEQLNQADSGELESSSSSQPIDAALEKAGNLKDQIQELQNNARTIDVLVQGEEERMKNSINDLQQIAENTSIQADSFLEEYVNTIEPFVREEITQALKTLRNAKGQLLEVQKTIPEVERILVSTDGDLNEGKQQVQKALNEYPYVYDKVNQLANRIESIQAETDINEIIELLQNDPQAERSFFEEPIILNENKLFPIKNYGTGMTPFYTVLSIWVGCLLLISLLSTDIHREGQFTSRQIYVGRLFTFGLIGLLQTLIVTIGDILLLGVTVKEPLLFILFGMLISMVFMSIVYTLVSVFGDVGKALAIVMLVLQIAGSGGTYPVMLLPEFFQWINPILPFTHAIDLMREAVGGIVWARATKDLIILVSIGIFMITFGVLFKKKVNKATNRLLAKSRETDLFH</sequence>
<feature type="domain" description="ABC-2 type transporter transmembrane" evidence="7">
    <location>
        <begin position="29"/>
        <end position="150"/>
    </location>
</feature>
<evidence type="ECO:0000256" key="4">
    <source>
        <dbReference type="ARBA" id="ARBA00023136"/>
    </source>
</evidence>
<feature type="coiled-coil region" evidence="5">
    <location>
        <begin position="316"/>
        <end position="398"/>
    </location>
</feature>
<keyword evidence="5" id="KW-0175">Coiled coil</keyword>
<keyword evidence="3 6" id="KW-1133">Transmembrane helix</keyword>
<reference evidence="9" key="1">
    <citation type="submission" date="2017-02" db="EMBL/GenBank/DDBJ databases">
        <authorList>
            <person name="Varghese N."/>
            <person name="Submissions S."/>
        </authorList>
    </citation>
    <scope>NUCLEOTIDE SEQUENCE [LARGE SCALE GENOMIC DNA]</scope>
    <source>
        <strain evidence="9">DSM 23966</strain>
    </source>
</reference>
<evidence type="ECO:0000313" key="9">
    <source>
        <dbReference type="Proteomes" id="UP000190042"/>
    </source>
</evidence>
<dbReference type="NCBIfam" id="TIGR03062">
    <property type="entry name" value="pip_yhgE_Cterm"/>
    <property type="match status" value="1"/>
</dbReference>
<evidence type="ECO:0000256" key="6">
    <source>
        <dbReference type="SAM" id="Phobius"/>
    </source>
</evidence>
<comment type="subcellular location">
    <subcellularLocation>
        <location evidence="1">Membrane</location>
        <topology evidence="1">Multi-pass membrane protein</topology>
    </subcellularLocation>
</comment>
<feature type="transmembrane region" description="Helical" evidence="6">
    <location>
        <begin position="633"/>
        <end position="653"/>
    </location>
</feature>
<feature type="transmembrane region" description="Helical" evidence="6">
    <location>
        <begin position="691"/>
        <end position="708"/>
    </location>
</feature>
<dbReference type="Pfam" id="PF12698">
    <property type="entry name" value="ABC2_membrane_3"/>
    <property type="match status" value="2"/>
</dbReference>
<organism evidence="8 9">
    <name type="scientific">Sporosarcina newyorkensis</name>
    <dbReference type="NCBI Taxonomy" id="759851"/>
    <lineage>
        <taxon>Bacteria</taxon>
        <taxon>Bacillati</taxon>
        <taxon>Bacillota</taxon>
        <taxon>Bacilli</taxon>
        <taxon>Bacillales</taxon>
        <taxon>Caryophanaceae</taxon>
        <taxon>Sporosarcina</taxon>
    </lineage>
</organism>
<dbReference type="Proteomes" id="UP000190042">
    <property type="component" value="Unassembled WGS sequence"/>
</dbReference>
<dbReference type="RefSeq" id="WP_078818438.1">
    <property type="nucleotide sequence ID" value="NZ_FUYJ01000008.1"/>
</dbReference>
<dbReference type="InterPro" id="IPR051328">
    <property type="entry name" value="T7SS_ABC-Transporter"/>
</dbReference>
<accession>A0A1T4YRK1</accession>
<dbReference type="GO" id="GO:0140359">
    <property type="term" value="F:ABC-type transporter activity"/>
    <property type="evidence" value="ECO:0007669"/>
    <property type="project" value="InterPro"/>
</dbReference>
<keyword evidence="9" id="KW-1185">Reference proteome</keyword>
<evidence type="ECO:0000256" key="5">
    <source>
        <dbReference type="SAM" id="Coils"/>
    </source>
</evidence>
<dbReference type="GO" id="GO:0016020">
    <property type="term" value="C:membrane"/>
    <property type="evidence" value="ECO:0007669"/>
    <property type="project" value="UniProtKB-SubCell"/>
</dbReference>
<feature type="domain" description="ABC-2 type transporter transmembrane" evidence="7">
    <location>
        <begin position="438"/>
        <end position="706"/>
    </location>
</feature>
<feature type="transmembrane region" description="Helical" evidence="6">
    <location>
        <begin position="535"/>
        <end position="553"/>
    </location>
</feature>
<dbReference type="Gene3D" id="3.40.1710.10">
    <property type="entry name" value="abc type-2 transporter like domain"/>
    <property type="match status" value="1"/>
</dbReference>
<name>A0A1T4YRK1_9BACL</name>
<evidence type="ECO:0000256" key="1">
    <source>
        <dbReference type="ARBA" id="ARBA00004141"/>
    </source>
</evidence>
<keyword evidence="2 6" id="KW-0812">Transmembrane</keyword>
<gene>
    <name evidence="8" type="ORF">SAMN04244570_3424</name>
</gene>
<evidence type="ECO:0000259" key="7">
    <source>
        <dbReference type="Pfam" id="PF12698"/>
    </source>
</evidence>
<dbReference type="InterPro" id="IPR017501">
    <property type="entry name" value="Phage_infect_YhgE_C"/>
</dbReference>
<evidence type="ECO:0000256" key="2">
    <source>
        <dbReference type="ARBA" id="ARBA00022692"/>
    </source>
</evidence>
<feature type="transmembrane region" description="Helical" evidence="6">
    <location>
        <begin position="573"/>
        <end position="597"/>
    </location>
</feature>
<protein>
    <submittedName>
        <fullName evidence="8">Putative membrane protein</fullName>
    </submittedName>
</protein>
<feature type="transmembrane region" description="Helical" evidence="6">
    <location>
        <begin position="603"/>
        <end position="626"/>
    </location>
</feature>
<dbReference type="InterPro" id="IPR017500">
    <property type="entry name" value="Phage_infect_YhgE_N"/>
</dbReference>
<keyword evidence="4 6" id="KW-0472">Membrane</keyword>
<proteinExistence type="predicted"/>
<evidence type="ECO:0000313" key="8">
    <source>
        <dbReference type="EMBL" id="SKB04484.1"/>
    </source>
</evidence>
<evidence type="ECO:0000256" key="3">
    <source>
        <dbReference type="ARBA" id="ARBA00022989"/>
    </source>
</evidence>
<dbReference type="AlphaFoldDB" id="A0A1T4YRK1"/>
<dbReference type="PANTHER" id="PTHR43077">
    <property type="entry name" value="TRANSPORT PERMEASE YVFS-RELATED"/>
    <property type="match status" value="1"/>
</dbReference>
<dbReference type="NCBIfam" id="TIGR03061">
    <property type="entry name" value="pip_yhgE_Nterm"/>
    <property type="match status" value="1"/>
</dbReference>
<dbReference type="EMBL" id="FUYJ01000008">
    <property type="protein sequence ID" value="SKB04484.1"/>
    <property type="molecule type" value="Genomic_DNA"/>
</dbReference>
<dbReference type="PANTHER" id="PTHR43077:SF10">
    <property type="entry name" value="TRANSPORT PERMEASE PROTEIN"/>
    <property type="match status" value="1"/>
</dbReference>